<dbReference type="Pfam" id="PF18029">
    <property type="entry name" value="Glyoxalase_6"/>
    <property type="match status" value="1"/>
</dbReference>
<protein>
    <submittedName>
        <fullName evidence="2">VOC family protein</fullName>
    </submittedName>
</protein>
<dbReference type="InterPro" id="IPR053863">
    <property type="entry name" value="Glyoxy/Ble-like_N"/>
</dbReference>
<dbReference type="EMBL" id="RBAL01000021">
    <property type="protein sequence ID" value="RKN37882.1"/>
    <property type="molecule type" value="Genomic_DNA"/>
</dbReference>
<dbReference type="PROSITE" id="PS51819">
    <property type="entry name" value="VOC"/>
    <property type="match status" value="2"/>
</dbReference>
<gene>
    <name evidence="2" type="ORF">D7294_26300</name>
</gene>
<sequence length="260" mass="28027">MTETASPPGLGTHRWLSLMVHDLDASRRFYGELFGWEFDEGPSQLGAYVRALREGHPVAGLGEIAPGAPRLVAWLPYIATPDADSTAALIRDCGGTVAVGPLDVESVGRLAIAADPSGAAFGLWQGPPRRRGSFQAPVGAPDWNELITADTSHVSKFYSLVFGYEPVHEPALPEEADYLTLRLGGRPVAGLRGVGDELPHDRGAHWLSYFSVPDVEETLDRIVELGGRRLSEPEVSPFGRWAKAADPEGAIFAVIRPGRR</sequence>
<name>A0A3A9YPF9_9ACTN</name>
<feature type="domain" description="VOC" evidence="1">
    <location>
        <begin position="11"/>
        <end position="126"/>
    </location>
</feature>
<dbReference type="PANTHER" id="PTHR33993">
    <property type="entry name" value="GLYOXALASE-RELATED"/>
    <property type="match status" value="1"/>
</dbReference>
<keyword evidence="3" id="KW-1185">Reference proteome</keyword>
<comment type="caution">
    <text evidence="2">The sequence shown here is derived from an EMBL/GenBank/DDBJ whole genome shotgun (WGS) entry which is preliminary data.</text>
</comment>
<dbReference type="Pfam" id="PF22677">
    <property type="entry name" value="Ble-like_N"/>
    <property type="match status" value="1"/>
</dbReference>
<dbReference type="Gene3D" id="3.10.180.10">
    <property type="entry name" value="2,3-Dihydroxybiphenyl 1,2-Dioxygenase, domain 1"/>
    <property type="match status" value="2"/>
</dbReference>
<evidence type="ECO:0000313" key="2">
    <source>
        <dbReference type="EMBL" id="RKN37882.1"/>
    </source>
</evidence>
<evidence type="ECO:0000259" key="1">
    <source>
        <dbReference type="PROSITE" id="PS51819"/>
    </source>
</evidence>
<dbReference type="InterPro" id="IPR041581">
    <property type="entry name" value="Glyoxalase_6"/>
</dbReference>
<dbReference type="Proteomes" id="UP000272474">
    <property type="component" value="Unassembled WGS sequence"/>
</dbReference>
<evidence type="ECO:0000313" key="3">
    <source>
        <dbReference type="Proteomes" id="UP000272474"/>
    </source>
</evidence>
<dbReference type="RefSeq" id="WP_120684078.1">
    <property type="nucleotide sequence ID" value="NZ_RBAL01000021.1"/>
</dbReference>
<dbReference type="SUPFAM" id="SSF54593">
    <property type="entry name" value="Glyoxalase/Bleomycin resistance protein/Dihydroxybiphenyl dioxygenase"/>
    <property type="match status" value="2"/>
</dbReference>
<dbReference type="InterPro" id="IPR037523">
    <property type="entry name" value="VOC_core"/>
</dbReference>
<organism evidence="2 3">
    <name type="scientific">Streptomyces hoynatensis</name>
    <dbReference type="NCBI Taxonomy" id="1141874"/>
    <lineage>
        <taxon>Bacteria</taxon>
        <taxon>Bacillati</taxon>
        <taxon>Actinomycetota</taxon>
        <taxon>Actinomycetes</taxon>
        <taxon>Kitasatosporales</taxon>
        <taxon>Streptomycetaceae</taxon>
        <taxon>Streptomyces</taxon>
    </lineage>
</organism>
<dbReference type="InterPro" id="IPR029068">
    <property type="entry name" value="Glyas_Bleomycin-R_OHBP_Dase"/>
</dbReference>
<feature type="domain" description="VOC" evidence="1">
    <location>
        <begin position="140"/>
        <end position="257"/>
    </location>
</feature>
<reference evidence="2 3" key="1">
    <citation type="journal article" date="2014" name="Int. J. Syst. Evol. Microbiol.">
        <title>Streptomyces hoynatensis sp. nov., isolated from deep marine sediment.</title>
        <authorList>
            <person name="Veyisoglu A."/>
            <person name="Sahin N."/>
        </authorList>
    </citation>
    <scope>NUCLEOTIDE SEQUENCE [LARGE SCALE GENOMIC DNA]</scope>
    <source>
        <strain evidence="2 3">KCTC 29097</strain>
    </source>
</reference>
<dbReference type="AlphaFoldDB" id="A0A3A9YPF9"/>
<dbReference type="PANTHER" id="PTHR33993:SF10">
    <property type="entry name" value="CONSERVED PROTEIN"/>
    <property type="match status" value="1"/>
</dbReference>
<proteinExistence type="predicted"/>
<accession>A0A3A9YPF9</accession>
<dbReference type="CDD" id="cd07247">
    <property type="entry name" value="SgaA_N_like"/>
    <property type="match status" value="2"/>
</dbReference>
<dbReference type="InterPro" id="IPR052164">
    <property type="entry name" value="Anthracycline_SecMetBiosynth"/>
</dbReference>